<dbReference type="Gene3D" id="1.20.1050.10">
    <property type="match status" value="1"/>
</dbReference>
<evidence type="ECO:0000259" key="1">
    <source>
        <dbReference type="Pfam" id="PF22041"/>
    </source>
</evidence>
<sequence length="106" mass="11845">FWKEREDVSTGPIPIPTAEEQKTAWEKSKAGFNGELIKLFEKAEVNDGIFVMGSEPTFGDFAIASFFGGIKIVYGKESEEWKDVRSWLGGRVGQICERLAKDLVEA</sequence>
<comment type="caution">
    <text evidence="2">The sequence shown here is derived from an EMBL/GenBank/DDBJ whole genome shotgun (WGS) entry which is preliminary data.</text>
</comment>
<proteinExistence type="predicted"/>
<evidence type="ECO:0000313" key="3">
    <source>
        <dbReference type="Proteomes" id="UP001465976"/>
    </source>
</evidence>
<feature type="domain" description="Glutathione S-transferase UstS-like C-terminal" evidence="1">
    <location>
        <begin position="16"/>
        <end position="101"/>
    </location>
</feature>
<name>A0ABR3EIT4_9AGAR</name>
<accession>A0ABR3EIT4</accession>
<dbReference type="EMBL" id="JBAHYK010004517">
    <property type="protein sequence ID" value="KAL0562783.1"/>
    <property type="molecule type" value="Genomic_DNA"/>
</dbReference>
<dbReference type="Proteomes" id="UP001465976">
    <property type="component" value="Unassembled WGS sequence"/>
</dbReference>
<protein>
    <recommendedName>
        <fullName evidence="1">Glutathione S-transferase UstS-like C-terminal domain-containing protein</fullName>
    </recommendedName>
</protein>
<organism evidence="2 3">
    <name type="scientific">Marasmius crinis-equi</name>
    <dbReference type="NCBI Taxonomy" id="585013"/>
    <lineage>
        <taxon>Eukaryota</taxon>
        <taxon>Fungi</taxon>
        <taxon>Dikarya</taxon>
        <taxon>Basidiomycota</taxon>
        <taxon>Agaricomycotina</taxon>
        <taxon>Agaricomycetes</taxon>
        <taxon>Agaricomycetidae</taxon>
        <taxon>Agaricales</taxon>
        <taxon>Marasmiineae</taxon>
        <taxon>Marasmiaceae</taxon>
        <taxon>Marasmius</taxon>
    </lineage>
</organism>
<feature type="non-terminal residue" evidence="2">
    <location>
        <position position="1"/>
    </location>
</feature>
<keyword evidence="3" id="KW-1185">Reference proteome</keyword>
<dbReference type="InterPro" id="IPR054416">
    <property type="entry name" value="GST_UstS-like_C"/>
</dbReference>
<evidence type="ECO:0000313" key="2">
    <source>
        <dbReference type="EMBL" id="KAL0562783.1"/>
    </source>
</evidence>
<dbReference type="Pfam" id="PF22041">
    <property type="entry name" value="GST_C_7"/>
    <property type="match status" value="1"/>
</dbReference>
<reference evidence="2 3" key="1">
    <citation type="submission" date="2024-02" db="EMBL/GenBank/DDBJ databases">
        <title>A draft genome for the cacao thread blight pathogen Marasmius crinis-equi.</title>
        <authorList>
            <person name="Cohen S.P."/>
            <person name="Baruah I.K."/>
            <person name="Amoako-Attah I."/>
            <person name="Bukari Y."/>
            <person name="Meinhardt L.W."/>
            <person name="Bailey B.A."/>
        </authorList>
    </citation>
    <scope>NUCLEOTIDE SEQUENCE [LARGE SCALE GENOMIC DNA]</scope>
    <source>
        <strain evidence="2 3">GH-76</strain>
    </source>
</reference>
<gene>
    <name evidence="2" type="ORF">V5O48_019295</name>
</gene>